<dbReference type="EMBL" id="JAGPNL010000001">
    <property type="protein sequence ID" value="MBQ0825177.1"/>
    <property type="molecule type" value="Genomic_DNA"/>
</dbReference>
<dbReference type="Gene3D" id="3.40.50.720">
    <property type="entry name" value="NAD(P)-binding Rossmann-like Domain"/>
    <property type="match status" value="1"/>
</dbReference>
<feature type="domain" description="Pyrroline-5-carboxylate reductase catalytic N-terminal" evidence="2">
    <location>
        <begin position="12"/>
        <end position="101"/>
    </location>
</feature>
<proteinExistence type="predicted"/>
<dbReference type="PANTHER" id="PTHR14239">
    <property type="entry name" value="DUDULIN-RELATED"/>
    <property type="match status" value="1"/>
</dbReference>
<accession>A0A941B0Q0</accession>
<dbReference type="GO" id="GO:0016491">
    <property type="term" value="F:oxidoreductase activity"/>
    <property type="evidence" value="ECO:0007669"/>
    <property type="project" value="UniProtKB-KW"/>
</dbReference>
<dbReference type="SUPFAM" id="SSF51735">
    <property type="entry name" value="NAD(P)-binding Rossmann-fold domains"/>
    <property type="match status" value="1"/>
</dbReference>
<evidence type="ECO:0000256" key="1">
    <source>
        <dbReference type="ARBA" id="ARBA00023002"/>
    </source>
</evidence>
<dbReference type="Pfam" id="PF03807">
    <property type="entry name" value="F420_oxidored"/>
    <property type="match status" value="1"/>
</dbReference>
<evidence type="ECO:0000259" key="2">
    <source>
        <dbReference type="Pfam" id="PF03807"/>
    </source>
</evidence>
<keyword evidence="4" id="KW-1185">Reference proteome</keyword>
<dbReference type="Proteomes" id="UP000677875">
    <property type="component" value="Unassembled WGS sequence"/>
</dbReference>
<dbReference type="InterPro" id="IPR051267">
    <property type="entry name" value="STEAP_metalloreductase"/>
</dbReference>
<dbReference type="InterPro" id="IPR028939">
    <property type="entry name" value="P5C_Rdtase_cat_N"/>
</dbReference>
<dbReference type="PANTHER" id="PTHR14239:SF10">
    <property type="entry name" value="REDUCTASE"/>
    <property type="match status" value="1"/>
</dbReference>
<dbReference type="RefSeq" id="WP_210867877.1">
    <property type="nucleotide sequence ID" value="NZ_JAGPNL010000001.1"/>
</dbReference>
<protein>
    <submittedName>
        <fullName evidence="3">NAD(P)-binding domain-containing protein</fullName>
    </submittedName>
</protein>
<organism evidence="3 4">
    <name type="scientific">Streptomyces tagetis</name>
    <dbReference type="NCBI Taxonomy" id="2820809"/>
    <lineage>
        <taxon>Bacteria</taxon>
        <taxon>Bacillati</taxon>
        <taxon>Actinomycetota</taxon>
        <taxon>Actinomycetes</taxon>
        <taxon>Kitasatosporales</taxon>
        <taxon>Streptomycetaceae</taxon>
        <taxon>Streptomyces</taxon>
    </lineage>
</organism>
<dbReference type="AlphaFoldDB" id="A0A941B0Q0"/>
<name>A0A941B0Q0_9ACTN</name>
<evidence type="ECO:0000313" key="4">
    <source>
        <dbReference type="Proteomes" id="UP000677875"/>
    </source>
</evidence>
<evidence type="ECO:0000313" key="3">
    <source>
        <dbReference type="EMBL" id="MBQ0825177.1"/>
    </source>
</evidence>
<keyword evidence="1" id="KW-0560">Oxidoreductase</keyword>
<gene>
    <name evidence="3" type="ORF">J5Y05_01410</name>
</gene>
<dbReference type="InterPro" id="IPR036291">
    <property type="entry name" value="NAD(P)-bd_dom_sf"/>
</dbReference>
<sequence length="218" mass="23073">MDPTTERSHGMRIGIIGAGRIGSTLARRFAGNGHEVRLANSRGPDTLAGLVAGMDGPVEASTADDAARFGEVVVVSIPYGRVDELPHTGLRDKVLVDTCNYYPQRDGHDPELDDDSTTSSEKVRAVTGGDVVKAFNAIYWENLRDHGRPPGDPERIAIPVSGDDEEAKAVVASLIQDIGFDAVDAGGLGGGGRKHQPGSDVYTAELDAEELDARLRTA</sequence>
<comment type="caution">
    <text evidence="3">The sequence shown here is derived from an EMBL/GenBank/DDBJ whole genome shotgun (WGS) entry which is preliminary data.</text>
</comment>
<reference evidence="3" key="1">
    <citation type="submission" date="2021-04" db="EMBL/GenBank/DDBJ databases">
        <title>Genome seq and assembly of Streptomyces sp. RG38.</title>
        <authorList>
            <person name="Chhetri G."/>
        </authorList>
    </citation>
    <scope>NUCLEOTIDE SEQUENCE</scope>
    <source>
        <strain evidence="3">RG38</strain>
    </source>
</reference>